<dbReference type="PROSITE" id="PS50172">
    <property type="entry name" value="BRCT"/>
    <property type="match status" value="1"/>
</dbReference>
<keyword evidence="2 4" id="KW-0698">rRNA processing</keyword>
<comment type="subcellular location">
    <subcellularLocation>
        <location evidence="4">Nucleus</location>
        <location evidence="4">Nucleolus</location>
    </subcellularLocation>
    <subcellularLocation>
        <location evidence="4">Nucleus</location>
        <location evidence="4">Nucleoplasm</location>
    </subcellularLocation>
</comment>
<proteinExistence type="inferred from homology"/>
<dbReference type="InterPro" id="IPR036420">
    <property type="entry name" value="BRCT_dom_sf"/>
</dbReference>
<dbReference type="InterPro" id="IPR010613">
    <property type="entry name" value="PES"/>
</dbReference>
<name>A0A5K1JZ74_9APHY</name>
<comment type="subunit">
    <text evidence="4">Component of the NOP7 complex, composed of ERB1, NOP7 and YTM1. Within the NOP7 complex ERB1 appears to interact directly with NOP7 and YTM1. The NOP7 complex also associates with the 66S pre-ribosome.</text>
</comment>
<dbReference type="SUPFAM" id="SSF52113">
    <property type="entry name" value="BRCT domain"/>
    <property type="match status" value="1"/>
</dbReference>
<dbReference type="Pfam" id="PF06732">
    <property type="entry name" value="Pescadillo_N"/>
    <property type="match status" value="1"/>
</dbReference>
<dbReference type="HAMAP" id="MF_03028">
    <property type="entry name" value="Pescadillo"/>
    <property type="match status" value="1"/>
</dbReference>
<dbReference type="GO" id="GO:0070545">
    <property type="term" value="C:PeBoW complex"/>
    <property type="evidence" value="ECO:0007669"/>
    <property type="project" value="TreeGrafter"/>
</dbReference>
<reference evidence="7" key="1">
    <citation type="submission" date="2019-10" db="EMBL/GenBank/DDBJ databases">
        <authorList>
            <person name="Nor Muhammad N."/>
        </authorList>
    </citation>
    <scope>NUCLEOTIDE SEQUENCE</scope>
</reference>
<dbReference type="CDD" id="cd17709">
    <property type="entry name" value="BRCT_pescadillo_like"/>
    <property type="match status" value="1"/>
</dbReference>
<dbReference type="Pfam" id="PF00533">
    <property type="entry name" value="BRCT"/>
    <property type="match status" value="1"/>
</dbReference>
<feature type="region of interest" description="Disordered" evidence="5">
    <location>
        <begin position="491"/>
        <end position="521"/>
    </location>
</feature>
<evidence type="ECO:0000256" key="3">
    <source>
        <dbReference type="ARBA" id="ARBA00023242"/>
    </source>
</evidence>
<gene>
    <name evidence="7" type="primary">Q59X38</name>
    <name evidence="4" type="synonym">NOP7</name>
</gene>
<keyword evidence="1 4" id="KW-0690">Ribosome biogenesis</keyword>
<comment type="function">
    <text evidence="4">Component of the NOP7 complex, which is required for maturation of the 25S and 5.8S ribosomal RNAs and formation of the 60S ribosome.</text>
</comment>
<dbReference type="GO" id="GO:0003723">
    <property type="term" value="F:RNA binding"/>
    <property type="evidence" value="ECO:0007669"/>
    <property type="project" value="TreeGrafter"/>
</dbReference>
<evidence type="ECO:0000256" key="5">
    <source>
        <dbReference type="SAM" id="MobiDB-lite"/>
    </source>
</evidence>
<dbReference type="AlphaFoldDB" id="A0A5K1JZ74"/>
<feature type="compositionally biased region" description="Basic and acidic residues" evidence="5">
    <location>
        <begin position="595"/>
        <end position="623"/>
    </location>
</feature>
<dbReference type="GO" id="GO:0043021">
    <property type="term" value="F:ribonucleoprotein complex binding"/>
    <property type="evidence" value="ECO:0007669"/>
    <property type="project" value="UniProtKB-UniRule"/>
</dbReference>
<protein>
    <recommendedName>
        <fullName evidence="4">Pescadillo homolog</fullName>
    </recommendedName>
    <alternativeName>
        <fullName evidence="4">Nucleolar protein 7 homolog</fullName>
    </alternativeName>
</protein>
<dbReference type="Gene3D" id="3.40.50.10190">
    <property type="entry name" value="BRCT domain"/>
    <property type="match status" value="1"/>
</dbReference>
<dbReference type="SMART" id="SM00292">
    <property type="entry name" value="BRCT"/>
    <property type="match status" value="1"/>
</dbReference>
<comment type="similarity">
    <text evidence="4">Belongs to the pescadillo family.</text>
</comment>
<dbReference type="GO" id="GO:0030687">
    <property type="term" value="C:preribosome, large subunit precursor"/>
    <property type="evidence" value="ECO:0007669"/>
    <property type="project" value="UniProtKB-UniRule"/>
</dbReference>
<dbReference type="GO" id="GO:0000463">
    <property type="term" value="P:maturation of LSU-rRNA from tricistronic rRNA transcript (SSU-rRNA, 5.8S rRNA, LSU-rRNA)"/>
    <property type="evidence" value="ECO:0007669"/>
    <property type="project" value="UniProtKB-UniRule"/>
</dbReference>
<evidence type="ECO:0000313" key="7">
    <source>
        <dbReference type="EMBL" id="VWO96714.1"/>
    </source>
</evidence>
<dbReference type="EMBL" id="LR725861">
    <property type="protein sequence ID" value="VWO96714.1"/>
    <property type="molecule type" value="Genomic_DNA"/>
</dbReference>
<dbReference type="PANTHER" id="PTHR12221">
    <property type="entry name" value="PESCADILLO - RELATED"/>
    <property type="match status" value="1"/>
</dbReference>
<accession>A0A5K1JZ74</accession>
<evidence type="ECO:0000259" key="6">
    <source>
        <dbReference type="PROSITE" id="PS50172"/>
    </source>
</evidence>
<evidence type="ECO:0000256" key="4">
    <source>
        <dbReference type="HAMAP-Rule" id="MF_03028"/>
    </source>
</evidence>
<dbReference type="InterPro" id="IPR001357">
    <property type="entry name" value="BRCT_dom"/>
</dbReference>
<keyword evidence="3 4" id="KW-0539">Nucleus</keyword>
<dbReference type="GO" id="GO:0005654">
    <property type="term" value="C:nucleoplasm"/>
    <property type="evidence" value="ECO:0007669"/>
    <property type="project" value="UniProtKB-SubCell"/>
</dbReference>
<dbReference type="PANTHER" id="PTHR12221:SF6">
    <property type="entry name" value="PESCADILLO HOMOLOG"/>
    <property type="match status" value="1"/>
</dbReference>
<feature type="compositionally biased region" description="Acidic residues" evidence="5">
    <location>
        <begin position="493"/>
        <end position="520"/>
    </location>
</feature>
<feature type="region of interest" description="Disordered" evidence="5">
    <location>
        <begin position="557"/>
        <end position="631"/>
    </location>
</feature>
<sequence length="631" mass="70768">MGRLKQKGKAGAAKAYMTRSTAIKKLQCSLADFRRLCILKGIFPREPRSRKKANKGSSAPTNFYYAKDIAYLAHEPVLRKLREHKAFAKKLARALGRGEWSSAKSLEENKPVYRLDHIIKERYPTFVDAVRDIDDALCMIFLFASLPADSKVSSTLTENCARLAAEWQLYVMHTHALRKVFLSIKGVYYQAEVFDQTITWLVPYQFTQTIPPDVDVRVMLTFLELYQTLLGFVFFKLYTDAGLVYPPPLDTVKDDGAAGVGAFSLQETKDSRPATTGKAKVVEVDGKRVSSKDVRQTIKTITTSGASNSPDVDMPTIDSSAVEEEDEEFVEDTAEEDTDDAPSAPAFTTATLPTLKTLSTLPQSTSAKLFAPYTFWISRETSRPIFEFIVRSFGGRIGWPATSGSGSPFDEADDAITHVIIDRPIVQRTNDSEEERERRRRRKYVQPQWVVDCVNAGKVLLEDLYAQGKTLPPHLSPFGEHKDAYDPTAGIGVEEDEEMEDEEIIEGEDKADDEEEEEEEVARTAKAALKAAAAAEDAAALRAAELAAEAAGVDFGTFEKQTKKAQKKAKTAQVPEDNEAEQDMNKMMMSNRQRKLYERMKYGEKKRATERQELEQKKRAIEKAKKRRSKA</sequence>
<evidence type="ECO:0000256" key="2">
    <source>
        <dbReference type="ARBA" id="ARBA00022552"/>
    </source>
</evidence>
<dbReference type="GO" id="GO:0000466">
    <property type="term" value="P:maturation of 5.8S rRNA from tricistronic rRNA transcript (SSU-rRNA, 5.8S rRNA, LSU-rRNA)"/>
    <property type="evidence" value="ECO:0007669"/>
    <property type="project" value="UniProtKB-UniRule"/>
</dbReference>
<evidence type="ECO:0000256" key="1">
    <source>
        <dbReference type="ARBA" id="ARBA00022517"/>
    </source>
</evidence>
<feature type="domain" description="BRCT" evidence="6">
    <location>
        <begin position="365"/>
        <end position="467"/>
    </location>
</feature>
<organism evidence="7">
    <name type="scientific">Ganoderma boninense</name>
    <dbReference type="NCBI Taxonomy" id="34458"/>
    <lineage>
        <taxon>Eukaryota</taxon>
        <taxon>Fungi</taxon>
        <taxon>Dikarya</taxon>
        <taxon>Basidiomycota</taxon>
        <taxon>Agaricomycotina</taxon>
        <taxon>Agaricomycetes</taxon>
        <taxon>Polyporales</taxon>
        <taxon>Polyporaceae</taxon>
        <taxon>Ganoderma</taxon>
    </lineage>
</organism>